<feature type="transmembrane region" description="Helical" evidence="1">
    <location>
        <begin position="15"/>
        <end position="36"/>
    </location>
</feature>
<reference evidence="2 3" key="1">
    <citation type="journal article" date="2018" name="J. Microbiol.">
        <title>Leifsonia flava sp. nov., a novel actinobacterium isolated from the rhizosphere of Aquilegia viridiflora.</title>
        <authorList>
            <person name="Cai Y."/>
            <person name="Tao W.Z."/>
            <person name="Ma Y.J."/>
            <person name="Cheng J."/>
            <person name="Zhang M.Y."/>
            <person name="Zhang Y.X."/>
        </authorList>
    </citation>
    <scope>NUCLEOTIDE SEQUENCE [LARGE SCALE GENOMIC DNA]</scope>
    <source>
        <strain evidence="2 3">SYP-B2174</strain>
    </source>
</reference>
<keyword evidence="1" id="KW-0812">Transmembrane</keyword>
<feature type="transmembrane region" description="Helical" evidence="1">
    <location>
        <begin position="42"/>
        <end position="60"/>
    </location>
</feature>
<dbReference type="Pfam" id="PF20447">
    <property type="entry name" value="DUF6704"/>
    <property type="match status" value="1"/>
</dbReference>
<name>A0A4Y9R3T7_9MICO</name>
<evidence type="ECO:0000313" key="2">
    <source>
        <dbReference type="EMBL" id="TFV98980.1"/>
    </source>
</evidence>
<evidence type="ECO:0008006" key="4">
    <source>
        <dbReference type="Google" id="ProtNLM"/>
    </source>
</evidence>
<dbReference type="EMBL" id="SPQZ01000002">
    <property type="protein sequence ID" value="TFV98980.1"/>
    <property type="molecule type" value="Genomic_DNA"/>
</dbReference>
<evidence type="ECO:0000313" key="3">
    <source>
        <dbReference type="Proteomes" id="UP000298127"/>
    </source>
</evidence>
<dbReference type="InterPro" id="IPR046550">
    <property type="entry name" value="DUF6704"/>
</dbReference>
<accession>A0A4Y9R3T7</accession>
<dbReference type="RefSeq" id="WP_135119485.1">
    <property type="nucleotide sequence ID" value="NZ_SPQZ01000002.1"/>
</dbReference>
<gene>
    <name evidence="2" type="ORF">E4M00_05650</name>
</gene>
<keyword evidence="1" id="KW-1133">Transmembrane helix</keyword>
<dbReference type="NCBIfam" id="NF041681">
    <property type="entry name" value="HGxxPAAW"/>
    <property type="match status" value="1"/>
</dbReference>
<comment type="caution">
    <text evidence="2">The sequence shown here is derived from an EMBL/GenBank/DDBJ whole genome shotgun (WGS) entry which is preliminary data.</text>
</comment>
<protein>
    <recommendedName>
        <fullName evidence="4">DUF4175 domain-containing protein</fullName>
    </recommendedName>
</protein>
<sequence length="76" mass="8000">MSTETAELGHGHSPAAWTAVIIMLVAFTIGTIAFFFELVWLVWASAALLVIGAIVGWALARAGYGVGGSKTTVREH</sequence>
<dbReference type="Proteomes" id="UP000298127">
    <property type="component" value="Unassembled WGS sequence"/>
</dbReference>
<dbReference type="AlphaFoldDB" id="A0A4Y9R3T7"/>
<evidence type="ECO:0000256" key="1">
    <source>
        <dbReference type="SAM" id="Phobius"/>
    </source>
</evidence>
<keyword evidence="1" id="KW-0472">Membrane</keyword>
<keyword evidence="3" id="KW-1185">Reference proteome</keyword>
<organism evidence="2 3">
    <name type="scientific">Orlajensenia leifsoniae</name>
    <dbReference type="NCBI Taxonomy" id="2561933"/>
    <lineage>
        <taxon>Bacteria</taxon>
        <taxon>Bacillati</taxon>
        <taxon>Actinomycetota</taxon>
        <taxon>Actinomycetes</taxon>
        <taxon>Micrococcales</taxon>
        <taxon>Microbacteriaceae</taxon>
        <taxon>Orlajensenia</taxon>
    </lineage>
</organism>
<proteinExistence type="predicted"/>